<name>A0A6J6TGD1_9ZZZZ</name>
<evidence type="ECO:0000313" key="2">
    <source>
        <dbReference type="EMBL" id="CAB4745747.1"/>
    </source>
</evidence>
<protein>
    <submittedName>
        <fullName evidence="2">Unannotated protein</fullName>
    </submittedName>
</protein>
<keyword evidence="1" id="KW-1133">Transmembrane helix</keyword>
<evidence type="ECO:0000256" key="1">
    <source>
        <dbReference type="SAM" id="Phobius"/>
    </source>
</evidence>
<gene>
    <name evidence="2" type="ORF">UFOPK2810_00580</name>
</gene>
<keyword evidence="1" id="KW-0472">Membrane</keyword>
<proteinExistence type="predicted"/>
<dbReference type="EMBL" id="CAEZYZ010000076">
    <property type="protein sequence ID" value="CAB4745747.1"/>
    <property type="molecule type" value="Genomic_DNA"/>
</dbReference>
<keyword evidence="1" id="KW-0812">Transmembrane</keyword>
<feature type="transmembrane region" description="Helical" evidence="1">
    <location>
        <begin position="96"/>
        <end position="114"/>
    </location>
</feature>
<sequence>MRTGSGLDLDFEAELGEFGDNLREYRHTPLANTRLGRNEDSHGSQPMVSSLVIADQTPSLRAPTALRPTRYYPNVMFSMFVMWIIVFAGIFRRARWTIPVAVAAMLWSLVLLKLHMTDPIPLNS</sequence>
<feature type="transmembrane region" description="Helical" evidence="1">
    <location>
        <begin position="71"/>
        <end position="90"/>
    </location>
</feature>
<organism evidence="2">
    <name type="scientific">freshwater metagenome</name>
    <dbReference type="NCBI Taxonomy" id="449393"/>
    <lineage>
        <taxon>unclassified sequences</taxon>
        <taxon>metagenomes</taxon>
        <taxon>ecological metagenomes</taxon>
    </lineage>
</organism>
<dbReference type="AlphaFoldDB" id="A0A6J6TGD1"/>
<reference evidence="2" key="1">
    <citation type="submission" date="2020-05" db="EMBL/GenBank/DDBJ databases">
        <authorList>
            <person name="Chiriac C."/>
            <person name="Salcher M."/>
            <person name="Ghai R."/>
            <person name="Kavagutti S V."/>
        </authorList>
    </citation>
    <scope>NUCLEOTIDE SEQUENCE</scope>
</reference>
<accession>A0A6J6TGD1</accession>